<dbReference type="GO" id="GO:0022857">
    <property type="term" value="F:transmembrane transporter activity"/>
    <property type="evidence" value="ECO:0007669"/>
    <property type="project" value="InterPro"/>
</dbReference>
<name>A0A2T7PQ55_POMCA</name>
<dbReference type="GO" id="GO:0016020">
    <property type="term" value="C:membrane"/>
    <property type="evidence" value="ECO:0007669"/>
    <property type="project" value="UniProtKB-SubCell"/>
</dbReference>
<evidence type="ECO:0000256" key="6">
    <source>
        <dbReference type="SAM" id="Phobius"/>
    </source>
</evidence>
<feature type="region of interest" description="Disordered" evidence="5">
    <location>
        <begin position="484"/>
        <end position="503"/>
    </location>
</feature>
<dbReference type="PANTHER" id="PTHR11662:SF399">
    <property type="entry name" value="FI19708P1-RELATED"/>
    <property type="match status" value="1"/>
</dbReference>
<evidence type="ECO:0000313" key="9">
    <source>
        <dbReference type="Proteomes" id="UP000245119"/>
    </source>
</evidence>
<dbReference type="GO" id="GO:0006820">
    <property type="term" value="P:monoatomic anion transport"/>
    <property type="evidence" value="ECO:0007669"/>
    <property type="project" value="TreeGrafter"/>
</dbReference>
<feature type="region of interest" description="Disordered" evidence="5">
    <location>
        <begin position="1"/>
        <end position="25"/>
    </location>
</feature>
<feature type="transmembrane region" description="Helical" evidence="6">
    <location>
        <begin position="120"/>
        <end position="138"/>
    </location>
</feature>
<dbReference type="Pfam" id="PF07690">
    <property type="entry name" value="MFS_1"/>
    <property type="match status" value="1"/>
</dbReference>
<dbReference type="InterPro" id="IPR020846">
    <property type="entry name" value="MFS_dom"/>
</dbReference>
<feature type="transmembrane region" description="Helical" evidence="6">
    <location>
        <begin position="352"/>
        <end position="372"/>
    </location>
</feature>
<feature type="transmembrane region" description="Helical" evidence="6">
    <location>
        <begin position="411"/>
        <end position="434"/>
    </location>
</feature>
<proteinExistence type="predicted"/>
<keyword evidence="3 6" id="KW-1133">Transmembrane helix</keyword>
<evidence type="ECO:0000256" key="3">
    <source>
        <dbReference type="ARBA" id="ARBA00022989"/>
    </source>
</evidence>
<feature type="transmembrane region" description="Helical" evidence="6">
    <location>
        <begin position="144"/>
        <end position="171"/>
    </location>
</feature>
<evidence type="ECO:0000256" key="1">
    <source>
        <dbReference type="ARBA" id="ARBA00004141"/>
    </source>
</evidence>
<feature type="transmembrane region" description="Helical" evidence="6">
    <location>
        <begin position="213"/>
        <end position="232"/>
    </location>
</feature>
<dbReference type="PROSITE" id="PS50850">
    <property type="entry name" value="MFS"/>
    <property type="match status" value="1"/>
</dbReference>
<dbReference type="STRING" id="400727.A0A2T7PQ55"/>
<protein>
    <recommendedName>
        <fullName evidence="7">Major facilitator superfamily (MFS) profile domain-containing protein</fullName>
    </recommendedName>
</protein>
<feature type="transmembrane region" description="Helical" evidence="6">
    <location>
        <begin position="454"/>
        <end position="475"/>
    </location>
</feature>
<feature type="transmembrane region" description="Helical" evidence="6">
    <location>
        <begin position="319"/>
        <end position="340"/>
    </location>
</feature>
<dbReference type="AlphaFoldDB" id="A0A2T7PQ55"/>
<sequence length="503" mass="55097">MPGREPDDNQSSHTQPGDSGQMSTVSTCSKTLCCRTTSWRYRVTLLLHIGSAIAVVLRMNISLAIVCMMSEQSSNVSQVSREFDWDSSIQSLVVSSGGFIHFLAPMFTDALCRYMGSKRVMTTIISLSGVLTVLNPLAARISPYFLIVLRVLVGPCVGIVLALLTDLFSWWAPESEKVAMASLAYAGINVGEILVAGPTGYMCSIPIANGWPFIFYLHGAIAIVWCVVWHVCATERPEDHPFISEEEKTYIIRTRFAMEVNQEKTAPPYLSIARSKPVWGYLILMTAHASNIIIFASYLPKYISSAFQFSSEQVGLITSAIHVSRILGIVVFNFLSNSLFSRTHLAKITIRKVVQCSGFFCYTVPLLILGFLKNNIVSLTLLNIIMIGQCSPVVSAYILPLDMAPRYSGFLTAVCTSLTGVVVIPGLVVAGLMTPEQLFVTGCGSHPQGTLEEWRNVFIMLGASFTLGTVAFLLLGSSDLQPWATPPDNTDAEEKKRPVTFDL</sequence>
<dbReference type="PANTHER" id="PTHR11662">
    <property type="entry name" value="SOLUTE CARRIER FAMILY 17"/>
    <property type="match status" value="1"/>
</dbReference>
<organism evidence="8 9">
    <name type="scientific">Pomacea canaliculata</name>
    <name type="common">Golden apple snail</name>
    <dbReference type="NCBI Taxonomy" id="400727"/>
    <lineage>
        <taxon>Eukaryota</taxon>
        <taxon>Metazoa</taxon>
        <taxon>Spiralia</taxon>
        <taxon>Lophotrochozoa</taxon>
        <taxon>Mollusca</taxon>
        <taxon>Gastropoda</taxon>
        <taxon>Caenogastropoda</taxon>
        <taxon>Architaenioglossa</taxon>
        <taxon>Ampullarioidea</taxon>
        <taxon>Ampullariidae</taxon>
        <taxon>Pomacea</taxon>
    </lineage>
</organism>
<evidence type="ECO:0000256" key="2">
    <source>
        <dbReference type="ARBA" id="ARBA00022692"/>
    </source>
</evidence>
<feature type="transmembrane region" description="Helical" evidence="6">
    <location>
        <begin position="278"/>
        <end position="299"/>
    </location>
</feature>
<keyword evidence="4 6" id="KW-0472">Membrane</keyword>
<keyword evidence="2 6" id="KW-0812">Transmembrane</keyword>
<dbReference type="InterPro" id="IPR050382">
    <property type="entry name" value="MFS_Na/Anion_cotransporter"/>
</dbReference>
<evidence type="ECO:0000256" key="4">
    <source>
        <dbReference type="ARBA" id="ARBA00023136"/>
    </source>
</evidence>
<feature type="compositionally biased region" description="Basic and acidic residues" evidence="5">
    <location>
        <begin position="492"/>
        <end position="503"/>
    </location>
</feature>
<comment type="caution">
    <text evidence="8">The sequence shown here is derived from an EMBL/GenBank/DDBJ whole genome shotgun (WGS) entry which is preliminary data.</text>
</comment>
<evidence type="ECO:0000313" key="8">
    <source>
        <dbReference type="EMBL" id="PVD35552.1"/>
    </source>
</evidence>
<dbReference type="Gene3D" id="1.20.1250.20">
    <property type="entry name" value="MFS general substrate transporter like domains"/>
    <property type="match status" value="2"/>
</dbReference>
<gene>
    <name evidence="8" type="ORF">C0Q70_02515</name>
</gene>
<dbReference type="OrthoDB" id="6160692at2759"/>
<feature type="compositionally biased region" description="Polar residues" evidence="5">
    <location>
        <begin position="9"/>
        <end position="25"/>
    </location>
</feature>
<feature type="transmembrane region" description="Helical" evidence="6">
    <location>
        <begin position="378"/>
        <end position="399"/>
    </location>
</feature>
<comment type="subcellular location">
    <subcellularLocation>
        <location evidence="1">Membrane</location>
        <topology evidence="1">Multi-pass membrane protein</topology>
    </subcellularLocation>
</comment>
<evidence type="ECO:0000259" key="7">
    <source>
        <dbReference type="PROSITE" id="PS50850"/>
    </source>
</evidence>
<dbReference type="SUPFAM" id="SSF103473">
    <property type="entry name" value="MFS general substrate transporter"/>
    <property type="match status" value="1"/>
</dbReference>
<dbReference type="InterPro" id="IPR036259">
    <property type="entry name" value="MFS_trans_sf"/>
</dbReference>
<dbReference type="EMBL" id="PZQS01000002">
    <property type="protein sequence ID" value="PVD35552.1"/>
    <property type="molecule type" value="Genomic_DNA"/>
</dbReference>
<feature type="domain" description="Major facilitator superfamily (MFS) profile" evidence="7">
    <location>
        <begin position="43"/>
        <end position="480"/>
    </location>
</feature>
<dbReference type="Proteomes" id="UP000245119">
    <property type="component" value="Linkage Group LG2"/>
</dbReference>
<keyword evidence="9" id="KW-1185">Reference proteome</keyword>
<evidence type="ECO:0000256" key="5">
    <source>
        <dbReference type="SAM" id="MobiDB-lite"/>
    </source>
</evidence>
<reference evidence="8 9" key="1">
    <citation type="submission" date="2018-04" db="EMBL/GenBank/DDBJ databases">
        <title>The genome of golden apple snail Pomacea canaliculata provides insight into stress tolerance and invasive adaptation.</title>
        <authorList>
            <person name="Liu C."/>
            <person name="Liu B."/>
            <person name="Ren Y."/>
            <person name="Zhang Y."/>
            <person name="Wang H."/>
            <person name="Li S."/>
            <person name="Jiang F."/>
            <person name="Yin L."/>
            <person name="Zhang G."/>
            <person name="Qian W."/>
            <person name="Fan W."/>
        </authorList>
    </citation>
    <scope>NUCLEOTIDE SEQUENCE [LARGE SCALE GENOMIC DNA]</scope>
    <source>
        <strain evidence="8">SZHN2017</strain>
        <tissue evidence="8">Muscle</tissue>
    </source>
</reference>
<dbReference type="InterPro" id="IPR011701">
    <property type="entry name" value="MFS"/>
</dbReference>
<accession>A0A2T7PQ55</accession>
<feature type="transmembrane region" description="Helical" evidence="6">
    <location>
        <begin position="45"/>
        <end position="69"/>
    </location>
</feature>